<dbReference type="Gene3D" id="1.10.530.10">
    <property type="match status" value="1"/>
</dbReference>
<dbReference type="AlphaFoldDB" id="A0A0B6X4Z8"/>
<dbReference type="Proteomes" id="UP000032930">
    <property type="component" value="Chromosome"/>
</dbReference>
<reference evidence="1 2" key="1">
    <citation type="submission" date="2014-02" db="EMBL/GenBank/DDBJ databases">
        <authorList>
            <person name="Genoscope - CEA"/>
        </authorList>
    </citation>
    <scope>NUCLEOTIDE SEQUENCE [LARGE SCALE GENOMIC DNA]</scope>
    <source>
        <strain evidence="1 2">CS03</strain>
    </source>
</reference>
<proteinExistence type="predicted"/>
<gene>
    <name evidence="1" type="ORF">XBW1_1293</name>
</gene>
<dbReference type="EMBL" id="FO818637">
    <property type="protein sequence ID" value="CDM88650.1"/>
    <property type="molecule type" value="Genomic_DNA"/>
</dbReference>
<evidence type="ECO:0000313" key="1">
    <source>
        <dbReference type="EMBL" id="CDM88650.1"/>
    </source>
</evidence>
<evidence type="ECO:0000313" key="2">
    <source>
        <dbReference type="Proteomes" id="UP000032930"/>
    </source>
</evidence>
<accession>A0A0B6X4Z8</accession>
<dbReference type="KEGG" id="xbv:XBW1_1293"/>
<organism evidence="1 2">
    <name type="scientific">Xenorhabdus bovienii</name>
    <name type="common">Xenorhabdus nematophila subsp. bovienii</name>
    <dbReference type="NCBI Taxonomy" id="40576"/>
    <lineage>
        <taxon>Bacteria</taxon>
        <taxon>Pseudomonadati</taxon>
        <taxon>Pseudomonadota</taxon>
        <taxon>Gammaproteobacteria</taxon>
        <taxon>Enterobacterales</taxon>
        <taxon>Morganellaceae</taxon>
        <taxon>Xenorhabdus</taxon>
    </lineage>
</organism>
<protein>
    <submittedName>
        <fullName evidence="1">Soluble lytic murein transglycosylase</fullName>
    </submittedName>
</protein>
<name>A0A0B6X4Z8_XENBV</name>
<dbReference type="SUPFAM" id="SSF53955">
    <property type="entry name" value="Lysozyme-like"/>
    <property type="match status" value="1"/>
</dbReference>
<dbReference type="InterPro" id="IPR023346">
    <property type="entry name" value="Lysozyme-like_dom_sf"/>
</dbReference>
<sequence length="187" mass="20889">MAGYVIMITLIFSVTVMSLPVSAHPLIPAGYRQVASQYGIPPDYLYSLALTESSRSLPFGQRPWPWTLNVAGKGYHYASRPEAWQALQHFLKTHPFKRIDIGIAQVNLGWNGHYFTSAWEALDPYINLHVAASILQTCRARTDSWLAATGCYHYPADGKPAARYVERVKKHLAGLQTISGKTQKELS</sequence>